<feature type="domain" description="Beta-lactamase-related" evidence="3">
    <location>
        <begin position="16"/>
        <end position="387"/>
    </location>
</feature>
<name>A0ABR4G4T0_9EURO</name>
<keyword evidence="5" id="KW-1185">Reference proteome</keyword>
<reference evidence="4 5" key="1">
    <citation type="submission" date="2024-07" db="EMBL/GenBank/DDBJ databases">
        <title>Section-level genome sequencing and comparative genomics of Aspergillus sections Usti and Cavernicolus.</title>
        <authorList>
            <consortium name="Lawrence Berkeley National Laboratory"/>
            <person name="Nybo J.L."/>
            <person name="Vesth T.C."/>
            <person name="Theobald S."/>
            <person name="Frisvad J.C."/>
            <person name="Larsen T.O."/>
            <person name="Kjaerboelling I."/>
            <person name="Rothschild-Mancinelli K."/>
            <person name="Lyhne E.K."/>
            <person name="Kogle M.E."/>
            <person name="Barry K."/>
            <person name="Clum A."/>
            <person name="Na H."/>
            <person name="Ledsgaard L."/>
            <person name="Lin J."/>
            <person name="Lipzen A."/>
            <person name="Kuo A."/>
            <person name="Riley R."/>
            <person name="Mondo S."/>
            <person name="Labutti K."/>
            <person name="Haridas S."/>
            <person name="Pangalinan J."/>
            <person name="Salamov A.A."/>
            <person name="Simmons B.A."/>
            <person name="Magnuson J.K."/>
            <person name="Chen J."/>
            <person name="Drula E."/>
            <person name="Henrissat B."/>
            <person name="Wiebenga A."/>
            <person name="Lubbers R.J."/>
            <person name="Gomes A.C."/>
            <person name="Makela M.R."/>
            <person name="Stajich J."/>
            <person name="Grigoriev I.V."/>
            <person name="Mortensen U.H."/>
            <person name="De Vries R.P."/>
            <person name="Baker S.E."/>
            <person name="Andersen M.R."/>
        </authorList>
    </citation>
    <scope>NUCLEOTIDE SEQUENCE [LARGE SCALE GENOMIC DNA]</scope>
    <source>
        <strain evidence="4 5">CBS 209.92</strain>
    </source>
</reference>
<dbReference type="SUPFAM" id="SSF56601">
    <property type="entry name" value="beta-lactamase/transpeptidase-like"/>
    <property type="match status" value="1"/>
</dbReference>
<evidence type="ECO:0000313" key="5">
    <source>
        <dbReference type="Proteomes" id="UP001610563"/>
    </source>
</evidence>
<sequence>MENLDRMIDDFTHPTTGSLHGAAFIAVDNHGHIIYQRAAGRAGSAPDDASPLKLDSLYWIASLTKLVTAVATVQLVERGNLTLDEDVRDKVQELRDARVLCSMKRDSVGSAQPEFQAVRGKLTLRNMLSHAAGFGYDSSSPLLQEWSKSQGRTAHTFKGSMDGYRHPLIYQPGKSWEYGAGVEWAGQLIERVTASTLEEYMQTNIWSRLGATSTTFHPELRPDTLPPQMQMGERVSVGQGNESIKPGKVILGYPLKDDIGGIGLFSTPMDFIKLLSALVQGGGPLLSKESVDLLFAPQLSDESRMAMSKALGKQMRRVLGIHSMDDAEQADHSLGGPVTLKDIPDRRRRGTVSWGGLPNLHWWVDRETGVAAALFTQLMPPADAVVTDLLIEPEKALYRIIDRARKSAGEPKL</sequence>
<protein>
    <submittedName>
        <fullName evidence="4">Beta-lactamase/transpeptidase-like protein</fullName>
    </submittedName>
</protein>
<comment type="similarity">
    <text evidence="1">Belongs to the class-A beta-lactamase family.</text>
</comment>
<evidence type="ECO:0000313" key="4">
    <source>
        <dbReference type="EMBL" id="KAL2793724.1"/>
    </source>
</evidence>
<dbReference type="Gene3D" id="3.40.710.10">
    <property type="entry name" value="DD-peptidase/beta-lactamase superfamily"/>
    <property type="match status" value="1"/>
</dbReference>
<evidence type="ECO:0000259" key="3">
    <source>
        <dbReference type="Pfam" id="PF00144"/>
    </source>
</evidence>
<dbReference type="InterPro" id="IPR012338">
    <property type="entry name" value="Beta-lactam/transpept-like"/>
</dbReference>
<keyword evidence="2" id="KW-0378">Hydrolase</keyword>
<dbReference type="InterPro" id="IPR001466">
    <property type="entry name" value="Beta-lactam-related"/>
</dbReference>
<proteinExistence type="inferred from homology"/>
<dbReference type="Pfam" id="PF00144">
    <property type="entry name" value="Beta-lactamase"/>
    <property type="match status" value="1"/>
</dbReference>
<accession>A0ABR4G4T0</accession>
<comment type="caution">
    <text evidence="4">The sequence shown here is derived from an EMBL/GenBank/DDBJ whole genome shotgun (WGS) entry which is preliminary data.</text>
</comment>
<evidence type="ECO:0000256" key="1">
    <source>
        <dbReference type="ARBA" id="ARBA00009009"/>
    </source>
</evidence>
<dbReference type="EMBL" id="JBFTWV010000054">
    <property type="protein sequence ID" value="KAL2793724.1"/>
    <property type="molecule type" value="Genomic_DNA"/>
</dbReference>
<gene>
    <name evidence="4" type="ORF">BJX66DRAFT_351655</name>
</gene>
<dbReference type="InterPro" id="IPR050789">
    <property type="entry name" value="Diverse_Enzym_Activities"/>
</dbReference>
<dbReference type="PANTHER" id="PTHR43283:SF17">
    <property type="entry name" value="(LOVD), PUTATIVE (AFU_ORTHOLOGUE AFUA_5G00920)-RELATED"/>
    <property type="match status" value="1"/>
</dbReference>
<dbReference type="PANTHER" id="PTHR43283">
    <property type="entry name" value="BETA-LACTAMASE-RELATED"/>
    <property type="match status" value="1"/>
</dbReference>
<organism evidence="4 5">
    <name type="scientific">Aspergillus keveii</name>
    <dbReference type="NCBI Taxonomy" id="714993"/>
    <lineage>
        <taxon>Eukaryota</taxon>
        <taxon>Fungi</taxon>
        <taxon>Dikarya</taxon>
        <taxon>Ascomycota</taxon>
        <taxon>Pezizomycotina</taxon>
        <taxon>Eurotiomycetes</taxon>
        <taxon>Eurotiomycetidae</taxon>
        <taxon>Eurotiales</taxon>
        <taxon>Aspergillaceae</taxon>
        <taxon>Aspergillus</taxon>
        <taxon>Aspergillus subgen. Nidulantes</taxon>
    </lineage>
</organism>
<dbReference type="Proteomes" id="UP001610563">
    <property type="component" value="Unassembled WGS sequence"/>
</dbReference>
<evidence type="ECO:0000256" key="2">
    <source>
        <dbReference type="ARBA" id="ARBA00022801"/>
    </source>
</evidence>